<sequence length="77" mass="8912">MLIHWRVHEQFSFALPQSRTHVVHPRGRLQVGWPLQGPVYFNEQWDTRSCDGNNLLTITSETKLAKRNSTSVIRIGV</sequence>
<evidence type="ECO:0000313" key="2">
    <source>
        <dbReference type="Proteomes" id="UP000001194"/>
    </source>
</evidence>
<dbReference type="AlphaFoldDB" id="B0CXJ9"/>
<dbReference type="RefSeq" id="XP_001876538.1">
    <property type="nucleotide sequence ID" value="XM_001876503.1"/>
</dbReference>
<proteinExistence type="predicted"/>
<dbReference type="EMBL" id="DS547094">
    <property type="protein sequence ID" value="EDR12274.1"/>
    <property type="molecule type" value="Genomic_DNA"/>
</dbReference>
<dbReference type="HOGENOM" id="CLU_2638477_0_0_1"/>
<dbReference type="InParanoid" id="B0CXJ9"/>
<reference evidence="1 2" key="1">
    <citation type="journal article" date="2008" name="Nature">
        <title>The genome of Laccaria bicolor provides insights into mycorrhizal symbiosis.</title>
        <authorList>
            <person name="Martin F."/>
            <person name="Aerts A."/>
            <person name="Ahren D."/>
            <person name="Brun A."/>
            <person name="Danchin E.G.J."/>
            <person name="Duchaussoy F."/>
            <person name="Gibon J."/>
            <person name="Kohler A."/>
            <person name="Lindquist E."/>
            <person name="Pereda V."/>
            <person name="Salamov A."/>
            <person name="Shapiro H.J."/>
            <person name="Wuyts J."/>
            <person name="Blaudez D."/>
            <person name="Buee M."/>
            <person name="Brokstein P."/>
            <person name="Canbaeck B."/>
            <person name="Cohen D."/>
            <person name="Courty P.E."/>
            <person name="Coutinho P.M."/>
            <person name="Delaruelle C."/>
            <person name="Detter J.C."/>
            <person name="Deveau A."/>
            <person name="DiFazio S."/>
            <person name="Duplessis S."/>
            <person name="Fraissinet-Tachet L."/>
            <person name="Lucic E."/>
            <person name="Frey-Klett P."/>
            <person name="Fourrey C."/>
            <person name="Feussner I."/>
            <person name="Gay G."/>
            <person name="Grimwood J."/>
            <person name="Hoegger P.J."/>
            <person name="Jain P."/>
            <person name="Kilaru S."/>
            <person name="Labbe J."/>
            <person name="Lin Y.C."/>
            <person name="Legue V."/>
            <person name="Le Tacon F."/>
            <person name="Marmeisse R."/>
            <person name="Melayah D."/>
            <person name="Montanini B."/>
            <person name="Muratet M."/>
            <person name="Nehls U."/>
            <person name="Niculita-Hirzel H."/>
            <person name="Oudot-Le Secq M.P."/>
            <person name="Peter M."/>
            <person name="Quesneville H."/>
            <person name="Rajashekar B."/>
            <person name="Reich M."/>
            <person name="Rouhier N."/>
            <person name="Schmutz J."/>
            <person name="Yin T."/>
            <person name="Chalot M."/>
            <person name="Henrissat B."/>
            <person name="Kuees U."/>
            <person name="Lucas S."/>
            <person name="Van de Peer Y."/>
            <person name="Podila G.K."/>
            <person name="Polle A."/>
            <person name="Pukkila P.J."/>
            <person name="Richardson P.M."/>
            <person name="Rouze P."/>
            <person name="Sanders I.R."/>
            <person name="Stajich J.E."/>
            <person name="Tunlid A."/>
            <person name="Tuskan G."/>
            <person name="Grigoriev I.V."/>
        </authorList>
    </citation>
    <scope>NUCLEOTIDE SEQUENCE [LARGE SCALE GENOMIC DNA]</scope>
    <source>
        <strain evidence="2">S238N-H82 / ATCC MYA-4686</strain>
    </source>
</reference>
<protein>
    <submittedName>
        <fullName evidence="1">Predicted protein</fullName>
    </submittedName>
</protein>
<organism evidence="2">
    <name type="scientific">Laccaria bicolor (strain S238N-H82 / ATCC MYA-4686)</name>
    <name type="common">Bicoloured deceiver</name>
    <name type="synonym">Laccaria laccata var. bicolor</name>
    <dbReference type="NCBI Taxonomy" id="486041"/>
    <lineage>
        <taxon>Eukaryota</taxon>
        <taxon>Fungi</taxon>
        <taxon>Dikarya</taxon>
        <taxon>Basidiomycota</taxon>
        <taxon>Agaricomycotina</taxon>
        <taxon>Agaricomycetes</taxon>
        <taxon>Agaricomycetidae</taxon>
        <taxon>Agaricales</taxon>
        <taxon>Agaricineae</taxon>
        <taxon>Hydnangiaceae</taxon>
        <taxon>Laccaria</taxon>
    </lineage>
</organism>
<dbReference type="Proteomes" id="UP000001194">
    <property type="component" value="Unassembled WGS sequence"/>
</dbReference>
<dbReference type="KEGG" id="lbc:LACBIDRAFT_311510"/>
<dbReference type="GeneID" id="6072339"/>
<evidence type="ECO:0000313" key="1">
    <source>
        <dbReference type="EMBL" id="EDR12274.1"/>
    </source>
</evidence>
<accession>B0CXJ9</accession>
<gene>
    <name evidence="1" type="ORF">LACBIDRAFT_311510</name>
</gene>
<name>B0CXJ9_LACBS</name>
<keyword evidence="2" id="KW-1185">Reference proteome</keyword>